<evidence type="ECO:0000256" key="1">
    <source>
        <dbReference type="SAM" id="Phobius"/>
    </source>
</evidence>
<dbReference type="AlphaFoldDB" id="A0A0G1T1N9"/>
<name>A0A0G1T1N9_9BACT</name>
<evidence type="ECO:0000313" key="2">
    <source>
        <dbReference type="EMBL" id="KKU75647.1"/>
    </source>
</evidence>
<comment type="caution">
    <text evidence="2">The sequence shown here is derived from an EMBL/GenBank/DDBJ whole genome shotgun (WGS) entry which is preliminary data.</text>
</comment>
<accession>A0A0G1T1N9</accession>
<dbReference type="Proteomes" id="UP000034879">
    <property type="component" value="Unassembled WGS sequence"/>
</dbReference>
<dbReference type="Pfam" id="PF18895">
    <property type="entry name" value="T4SS_pilin"/>
    <property type="match status" value="2"/>
</dbReference>
<feature type="transmembrane region" description="Helical" evidence="1">
    <location>
        <begin position="189"/>
        <end position="210"/>
    </location>
</feature>
<feature type="transmembrane region" description="Helical" evidence="1">
    <location>
        <begin position="85"/>
        <end position="106"/>
    </location>
</feature>
<dbReference type="EMBL" id="LCOJ01000007">
    <property type="protein sequence ID" value="KKU75647.1"/>
    <property type="molecule type" value="Genomic_DNA"/>
</dbReference>
<reference evidence="2 3" key="1">
    <citation type="journal article" date="2015" name="Nature">
        <title>rRNA introns, odd ribosomes, and small enigmatic genomes across a large radiation of phyla.</title>
        <authorList>
            <person name="Brown C.T."/>
            <person name="Hug L.A."/>
            <person name="Thomas B.C."/>
            <person name="Sharon I."/>
            <person name="Castelle C.J."/>
            <person name="Singh A."/>
            <person name="Wilkins M.J."/>
            <person name="Williams K.H."/>
            <person name="Banfield J.F."/>
        </authorList>
    </citation>
    <scope>NUCLEOTIDE SEQUENCE [LARGE SCALE GENOMIC DNA]</scope>
</reference>
<keyword evidence="1" id="KW-0472">Membrane</keyword>
<evidence type="ECO:0000313" key="3">
    <source>
        <dbReference type="Proteomes" id="UP000034879"/>
    </source>
</evidence>
<organism evidence="2 3">
    <name type="scientific">Candidatus Nomurabacteria bacterium GW2011_GWB1_47_6</name>
    <dbReference type="NCBI Taxonomy" id="1618749"/>
    <lineage>
        <taxon>Bacteria</taxon>
        <taxon>Candidatus Nomuraibacteriota</taxon>
    </lineage>
</organism>
<dbReference type="InterPro" id="IPR043993">
    <property type="entry name" value="T4SS_pilin"/>
</dbReference>
<keyword evidence="1" id="KW-1133">Transmembrane helix</keyword>
<proteinExistence type="predicted"/>
<gene>
    <name evidence="2" type="ORF">UY01_C0007G0025</name>
</gene>
<keyword evidence="1" id="KW-0812">Transmembrane</keyword>
<sequence length="231" mass="24705">MKKVYTFLGILSVMSFTPALVFALEPNAGPCSGLTGLGKLICSFHQILNSIIPVLIALGVVYFVWGVIHYVIADGEEAKEKGKDTMLYGIIGFAVIVSLWGLVTLLTTTLNLDNAVPVLDNFIQPGEGSCTLGNNSTLKDVLCFATRLINDSVIPFIFAVATALFIWGAVKFFIINADEEAQRDQGRQFMIWGIVALAVMLSIWGLVGILTSTFGVPDGSVLPKVCPGAGC</sequence>
<feature type="transmembrane region" description="Helical" evidence="1">
    <location>
        <begin position="47"/>
        <end position="73"/>
    </location>
</feature>
<feature type="transmembrane region" description="Helical" evidence="1">
    <location>
        <begin position="156"/>
        <end position="177"/>
    </location>
</feature>
<protein>
    <submittedName>
        <fullName evidence="2">Uncharacterized protein</fullName>
    </submittedName>
</protein>